<dbReference type="PANTHER" id="PTHR48056">
    <property type="entry name" value="LRR RECEPTOR-LIKE SERINE/THREONINE-PROTEIN KINASE-RELATED"/>
    <property type="match status" value="1"/>
</dbReference>
<dbReference type="EMBL" id="CAICTM010000105">
    <property type="protein sequence ID" value="CAB9501344.1"/>
    <property type="molecule type" value="Genomic_DNA"/>
</dbReference>
<feature type="compositionally biased region" description="Polar residues" evidence="5">
    <location>
        <begin position="341"/>
        <end position="362"/>
    </location>
</feature>
<keyword evidence="8" id="KW-1185">Reference proteome</keyword>
<keyword evidence="4" id="KW-0067">ATP-binding</keyword>
<evidence type="ECO:0000256" key="2">
    <source>
        <dbReference type="ARBA" id="ARBA00022737"/>
    </source>
</evidence>
<feature type="transmembrane region" description="Helical" evidence="6">
    <location>
        <begin position="197"/>
        <end position="218"/>
    </location>
</feature>
<dbReference type="PANTHER" id="PTHR48056:SF81">
    <property type="entry name" value="RECEPTOR PROTEIN-TYROSINE KINASE CEPR1"/>
    <property type="match status" value="1"/>
</dbReference>
<protein>
    <submittedName>
        <fullName evidence="7">STYKc</fullName>
    </submittedName>
</protein>
<feature type="compositionally biased region" description="Polar residues" evidence="5">
    <location>
        <begin position="79"/>
        <end position="91"/>
    </location>
</feature>
<evidence type="ECO:0000313" key="8">
    <source>
        <dbReference type="Proteomes" id="UP001153069"/>
    </source>
</evidence>
<keyword evidence="3" id="KW-0547">Nucleotide-binding</keyword>
<keyword evidence="6" id="KW-0472">Membrane</keyword>
<gene>
    <name evidence="7" type="ORF">SEMRO_106_G053450.1</name>
</gene>
<evidence type="ECO:0000256" key="6">
    <source>
        <dbReference type="SAM" id="Phobius"/>
    </source>
</evidence>
<evidence type="ECO:0000256" key="3">
    <source>
        <dbReference type="ARBA" id="ARBA00022741"/>
    </source>
</evidence>
<keyword evidence="6" id="KW-1133">Transmembrane helix</keyword>
<keyword evidence="6" id="KW-0812">Transmembrane</keyword>
<feature type="compositionally biased region" description="Polar residues" evidence="5">
    <location>
        <begin position="99"/>
        <end position="113"/>
    </location>
</feature>
<reference evidence="7" key="1">
    <citation type="submission" date="2020-06" db="EMBL/GenBank/DDBJ databases">
        <authorList>
            <consortium name="Plant Systems Biology data submission"/>
        </authorList>
    </citation>
    <scope>NUCLEOTIDE SEQUENCE</scope>
    <source>
        <strain evidence="7">D6</strain>
    </source>
</reference>
<dbReference type="OrthoDB" id="47890at2759"/>
<evidence type="ECO:0000256" key="1">
    <source>
        <dbReference type="ARBA" id="ARBA00022614"/>
    </source>
</evidence>
<feature type="region of interest" description="Disordered" evidence="5">
    <location>
        <begin position="27"/>
        <end position="134"/>
    </location>
</feature>
<name>A0A9N8DIG0_9STRA</name>
<accession>A0A9N8DIG0</accession>
<dbReference type="Pfam" id="PF00560">
    <property type="entry name" value="LRR_1"/>
    <property type="match status" value="1"/>
</dbReference>
<feature type="region of interest" description="Disordered" evidence="5">
    <location>
        <begin position="334"/>
        <end position="362"/>
    </location>
</feature>
<dbReference type="Gene3D" id="3.80.10.10">
    <property type="entry name" value="Ribonuclease Inhibitor"/>
    <property type="match status" value="2"/>
</dbReference>
<dbReference type="InterPro" id="IPR001611">
    <property type="entry name" value="Leu-rich_rpt"/>
</dbReference>
<proteinExistence type="predicted"/>
<comment type="caution">
    <text evidence="7">The sequence shown here is derived from an EMBL/GenBank/DDBJ whole genome shotgun (WGS) entry which is preliminary data.</text>
</comment>
<dbReference type="SUPFAM" id="SSF52058">
    <property type="entry name" value="L domain-like"/>
    <property type="match status" value="1"/>
</dbReference>
<evidence type="ECO:0000256" key="5">
    <source>
        <dbReference type="SAM" id="MobiDB-lite"/>
    </source>
</evidence>
<sequence length="657" mass="71208">MQQATQGKEDDMEGSFTLADLEAQLDRLNTVGEGCPEQEESAQIITAEETHQKSPSMEQGKEEEEEEAEAKNMKADTTKAVSSSDQPSQQKTNKDDPSSHQGGTATEQPNPETSHPGAYAMAPTGSTDVEENDAQTGLPAEAAINATSQAPDDNGLAVANPVEEEALPLHQLPQAHNLDAVQQASQRRQQETKKFKILVLSGTLLLIVMVVVTLTALVQRKEPMAPSLPVPTPSPSAAADAGLRFSFLGPDTFQALQNPASPQSQAYKWLLDDLQTNLNSTMLYSEDRIKQRFALATFFYSTNGNNWTSQIRLLSIPNGTSSPNPDDYFRPDESLVHYGTTPANNKTTPNSSPQGANEPDQQQAYPYKPWLSSHHECSWWSLAHINGFDTCRNDTSYVSLDLEGNNLAGQLPPELGLLTTLEGLYLGRDSQLNGTIISQIGQLTNLKELDLGLAEFSGTLPTELALLSNSLQYLAIMRNQLSGSFPSQLLALSKLEQLKMGYNKFEGTIPGDIGTKLSNLHVFTTPGGGLQGTILSSLLHCSNLTFIDVAENQFMEELPSELGALTRLTRLFLPNNQFRGTIPSELALLPKLAKLNLHNNANVTGPLPPEFSALNGSLSVLQIQGTRVTGTIPDALCSINKLRFDCSETLCGCDCPC</sequence>
<evidence type="ECO:0000313" key="7">
    <source>
        <dbReference type="EMBL" id="CAB9501344.1"/>
    </source>
</evidence>
<dbReference type="GO" id="GO:0005524">
    <property type="term" value="F:ATP binding"/>
    <property type="evidence" value="ECO:0007669"/>
    <property type="project" value="UniProtKB-KW"/>
</dbReference>
<dbReference type="InterPro" id="IPR050647">
    <property type="entry name" value="Plant_LRR-RLKs"/>
</dbReference>
<keyword evidence="2" id="KW-0677">Repeat</keyword>
<organism evidence="7 8">
    <name type="scientific">Seminavis robusta</name>
    <dbReference type="NCBI Taxonomy" id="568900"/>
    <lineage>
        <taxon>Eukaryota</taxon>
        <taxon>Sar</taxon>
        <taxon>Stramenopiles</taxon>
        <taxon>Ochrophyta</taxon>
        <taxon>Bacillariophyta</taxon>
        <taxon>Bacillariophyceae</taxon>
        <taxon>Bacillariophycidae</taxon>
        <taxon>Naviculales</taxon>
        <taxon>Naviculaceae</taxon>
        <taxon>Seminavis</taxon>
    </lineage>
</organism>
<keyword evidence="1" id="KW-0433">Leucine-rich repeat</keyword>
<dbReference type="AlphaFoldDB" id="A0A9N8DIG0"/>
<dbReference type="InterPro" id="IPR032675">
    <property type="entry name" value="LRR_dom_sf"/>
</dbReference>
<dbReference type="Proteomes" id="UP001153069">
    <property type="component" value="Unassembled WGS sequence"/>
</dbReference>
<evidence type="ECO:0000256" key="4">
    <source>
        <dbReference type="ARBA" id="ARBA00022840"/>
    </source>
</evidence>